<sequence>MEEYWRVLKPSYAYMKLILRAWINRDLRASEGLFERYVNDQGPHACLLIVLDAIPDDHPEIKIKAMEIVFATLYEKYGFNKLLLDSLWALSATQATLNWRLAEIILRYSGAKPVDYLKRLTDALNCLRRRRDMESIDFLKPSLSILNNLTADFDARGGQSVSCLIHVITKAWLDLILQDDTGRLELGVSDILKFREDFGGLPKLRFSVDAAAMAQMAGSAIFKSLRPKSLGLESESSLDASRNGTRIGSEQAGEDQPASQSEDEHM</sequence>
<feature type="region of interest" description="Disordered" evidence="1">
    <location>
        <begin position="233"/>
        <end position="266"/>
    </location>
</feature>
<organism evidence="2 3">
    <name type="scientific">Pseudocercospora musae</name>
    <dbReference type="NCBI Taxonomy" id="113226"/>
    <lineage>
        <taxon>Eukaryota</taxon>
        <taxon>Fungi</taxon>
        <taxon>Dikarya</taxon>
        <taxon>Ascomycota</taxon>
        <taxon>Pezizomycotina</taxon>
        <taxon>Dothideomycetes</taxon>
        <taxon>Dothideomycetidae</taxon>
        <taxon>Mycosphaerellales</taxon>
        <taxon>Mycosphaerellaceae</taxon>
        <taxon>Pseudocercospora</taxon>
    </lineage>
</organism>
<comment type="caution">
    <text evidence="2">The sequence shown here is derived from an EMBL/GenBank/DDBJ whole genome shotgun (WGS) entry which is preliminary data.</text>
</comment>
<name>A0A139HIH3_9PEZI</name>
<reference evidence="2 3" key="1">
    <citation type="submission" date="2015-07" db="EMBL/GenBank/DDBJ databases">
        <title>Comparative genomics of the Sigatoka disease complex on banana suggests a link between parallel evolutionary changes in Pseudocercospora fijiensis and Pseudocercospora eumusae and increased virulence on the banana host.</title>
        <authorList>
            <person name="Chang T.-C."/>
            <person name="Salvucci A."/>
            <person name="Crous P.W."/>
            <person name="Stergiopoulos I."/>
        </authorList>
    </citation>
    <scope>NUCLEOTIDE SEQUENCE [LARGE SCALE GENOMIC DNA]</scope>
    <source>
        <strain evidence="2 3">CBS 116634</strain>
    </source>
</reference>
<keyword evidence="3" id="KW-1185">Reference proteome</keyword>
<accession>A0A139HIH3</accession>
<proteinExistence type="predicted"/>
<dbReference type="EMBL" id="LFZO01000627">
    <property type="protein sequence ID" value="KXT02284.1"/>
    <property type="molecule type" value="Genomic_DNA"/>
</dbReference>
<dbReference type="AlphaFoldDB" id="A0A139HIH3"/>
<protein>
    <submittedName>
        <fullName evidence="2">Uncharacterized protein</fullName>
    </submittedName>
</protein>
<dbReference type="STRING" id="113226.A0A139HIH3"/>
<gene>
    <name evidence="2" type="ORF">AC579_1660</name>
</gene>
<evidence type="ECO:0000313" key="2">
    <source>
        <dbReference type="EMBL" id="KXT02284.1"/>
    </source>
</evidence>
<evidence type="ECO:0000313" key="3">
    <source>
        <dbReference type="Proteomes" id="UP000073492"/>
    </source>
</evidence>
<dbReference type="Proteomes" id="UP000073492">
    <property type="component" value="Unassembled WGS sequence"/>
</dbReference>
<feature type="compositionally biased region" description="Polar residues" evidence="1">
    <location>
        <begin position="234"/>
        <end position="248"/>
    </location>
</feature>
<dbReference type="OrthoDB" id="194358at2759"/>
<evidence type="ECO:0000256" key="1">
    <source>
        <dbReference type="SAM" id="MobiDB-lite"/>
    </source>
</evidence>